<dbReference type="Proteomes" id="UP000306378">
    <property type="component" value="Unassembled WGS sequence"/>
</dbReference>
<evidence type="ECO:0000313" key="2">
    <source>
        <dbReference type="Proteomes" id="UP000306378"/>
    </source>
</evidence>
<dbReference type="RefSeq" id="WP_138451790.1">
    <property type="nucleotide sequence ID" value="NZ_VBUT01000011.1"/>
</dbReference>
<name>A0A5R8NED6_9NOCA</name>
<reference evidence="1 2" key="1">
    <citation type="submission" date="2019-05" db="EMBL/GenBank/DDBJ databases">
        <title>Genomes sequences of two Nocardia cyriacigeorgica environmental isolates, type strains Nocardia asteroides ATCC 19247 and Nocardia cyriacigeorgica DSM 44484.</title>
        <authorList>
            <person name="Vautrin F."/>
            <person name="Bergeron E."/>
            <person name="Dubost A."/>
            <person name="Abrouk D."/>
            <person name="Rodriguez Nava V."/>
            <person name="Pujic P."/>
        </authorList>
    </citation>
    <scope>NUCLEOTIDE SEQUENCE [LARGE SCALE GENOMIC DNA]</scope>
    <source>
        <strain evidence="1 2">EML 446</strain>
    </source>
</reference>
<gene>
    <name evidence="1" type="ORF">FEK34_25540</name>
</gene>
<comment type="caution">
    <text evidence="1">The sequence shown here is derived from an EMBL/GenBank/DDBJ whole genome shotgun (WGS) entry which is preliminary data.</text>
</comment>
<evidence type="ECO:0000313" key="1">
    <source>
        <dbReference type="EMBL" id="TLF74085.1"/>
    </source>
</evidence>
<dbReference type="AlphaFoldDB" id="A0A5R8NED6"/>
<sequence length="76" mass="8277">MSSVRVDLHLVVVRRKDRYGFAIVDRDGVEVATLGEGATLVEIFDWITGYLTANAEDLGAELAGQLYAAYRAVMTG</sequence>
<organism evidence="1 2">
    <name type="scientific">Nocardia cyriacigeorgica</name>
    <dbReference type="NCBI Taxonomy" id="135487"/>
    <lineage>
        <taxon>Bacteria</taxon>
        <taxon>Bacillati</taxon>
        <taxon>Actinomycetota</taxon>
        <taxon>Actinomycetes</taxon>
        <taxon>Mycobacteriales</taxon>
        <taxon>Nocardiaceae</taxon>
        <taxon>Nocardia</taxon>
    </lineage>
</organism>
<proteinExistence type="predicted"/>
<accession>A0A5R8NED6</accession>
<protein>
    <submittedName>
        <fullName evidence="1">Uncharacterized protein</fullName>
    </submittedName>
</protein>
<dbReference type="EMBL" id="VBUT01000011">
    <property type="protein sequence ID" value="TLF74085.1"/>
    <property type="molecule type" value="Genomic_DNA"/>
</dbReference>